<dbReference type="AlphaFoldDB" id="A0A7X0NXC7"/>
<dbReference type="EMBL" id="JACHMI010000001">
    <property type="protein sequence ID" value="MBB6551378.1"/>
    <property type="molecule type" value="Genomic_DNA"/>
</dbReference>
<evidence type="ECO:0000313" key="2">
    <source>
        <dbReference type="EMBL" id="MBB6551378.1"/>
    </source>
</evidence>
<evidence type="ECO:0000313" key="3">
    <source>
        <dbReference type="Proteomes" id="UP000565579"/>
    </source>
</evidence>
<name>A0A7X0NXC7_9ACTN</name>
<sequence>MISLTRARTASTGRSARPTSVHAIHPASAAPASTPPAIISSSRFVARMGGRACPA</sequence>
<reference evidence="2 3" key="1">
    <citation type="submission" date="2020-08" db="EMBL/GenBank/DDBJ databases">
        <title>Sequencing the genomes of 1000 actinobacteria strains.</title>
        <authorList>
            <person name="Klenk H.-P."/>
        </authorList>
    </citation>
    <scope>NUCLEOTIDE SEQUENCE [LARGE SCALE GENOMIC DNA]</scope>
    <source>
        <strain evidence="2 3">DSM 43768</strain>
    </source>
</reference>
<protein>
    <submittedName>
        <fullName evidence="2">Uncharacterized protein</fullName>
    </submittedName>
</protein>
<proteinExistence type="predicted"/>
<comment type="caution">
    <text evidence="2">The sequence shown here is derived from an EMBL/GenBank/DDBJ whole genome shotgun (WGS) entry which is preliminary data.</text>
</comment>
<gene>
    <name evidence="2" type="ORF">HD593_006173</name>
</gene>
<dbReference type="Proteomes" id="UP000565579">
    <property type="component" value="Unassembled WGS sequence"/>
</dbReference>
<accession>A0A7X0NXC7</accession>
<organism evidence="2 3">
    <name type="scientific">Nonomuraea rubra</name>
    <dbReference type="NCBI Taxonomy" id="46180"/>
    <lineage>
        <taxon>Bacteria</taxon>
        <taxon>Bacillati</taxon>
        <taxon>Actinomycetota</taxon>
        <taxon>Actinomycetes</taxon>
        <taxon>Streptosporangiales</taxon>
        <taxon>Streptosporangiaceae</taxon>
        <taxon>Nonomuraea</taxon>
    </lineage>
</organism>
<keyword evidence="3" id="KW-1185">Reference proteome</keyword>
<evidence type="ECO:0000256" key="1">
    <source>
        <dbReference type="SAM" id="MobiDB-lite"/>
    </source>
</evidence>
<dbReference type="RefSeq" id="WP_185105461.1">
    <property type="nucleotide sequence ID" value="NZ_JACHMI010000001.1"/>
</dbReference>
<feature type="region of interest" description="Disordered" evidence="1">
    <location>
        <begin position="1"/>
        <end position="36"/>
    </location>
</feature>